<dbReference type="PANTHER" id="PTHR43133">
    <property type="entry name" value="RNA POLYMERASE ECF-TYPE SIGMA FACTO"/>
    <property type="match status" value="1"/>
</dbReference>
<dbReference type="Gene3D" id="1.10.1740.10">
    <property type="match status" value="1"/>
</dbReference>
<evidence type="ECO:0000313" key="8">
    <source>
        <dbReference type="Proteomes" id="UP000662957"/>
    </source>
</evidence>
<dbReference type="NCBIfam" id="TIGR02937">
    <property type="entry name" value="sigma70-ECF"/>
    <property type="match status" value="1"/>
</dbReference>
<dbReference type="SUPFAM" id="SSF88946">
    <property type="entry name" value="Sigma2 domain of RNA polymerase sigma factors"/>
    <property type="match status" value="1"/>
</dbReference>
<dbReference type="PANTHER" id="PTHR43133:SF63">
    <property type="entry name" value="RNA POLYMERASE SIGMA FACTOR FECI-RELATED"/>
    <property type="match status" value="1"/>
</dbReference>
<dbReference type="InterPro" id="IPR039425">
    <property type="entry name" value="RNA_pol_sigma-70-like"/>
</dbReference>
<evidence type="ECO:0000256" key="4">
    <source>
        <dbReference type="ARBA" id="ARBA00023163"/>
    </source>
</evidence>
<comment type="similarity">
    <text evidence="1">Belongs to the sigma-70 factor family. ECF subfamily.</text>
</comment>
<sequence>MSDVKTGAVSAMSSSRRRTQLEGFYRRYSPWLVARLRRRFGADTEDLVQEIWLRMEAIEADLDIRHPRAFLLKIAFNIGLSGDRQTRRRRQILDSAVPLGAVTCEPAQDAVVQIQEIVLALPQPLRDVFVLSRFGGLTTNQIAERLGISPKTVEWRMTKALAQCAAELRR</sequence>
<organism evidence="7 8">
    <name type="scientific">Brevundimonas fontaquae</name>
    <dbReference type="NCBI Taxonomy" id="2813778"/>
    <lineage>
        <taxon>Bacteria</taxon>
        <taxon>Pseudomonadati</taxon>
        <taxon>Pseudomonadota</taxon>
        <taxon>Alphaproteobacteria</taxon>
        <taxon>Caulobacterales</taxon>
        <taxon>Caulobacteraceae</taxon>
        <taxon>Brevundimonas</taxon>
    </lineage>
</organism>
<dbReference type="InterPro" id="IPR036388">
    <property type="entry name" value="WH-like_DNA-bd_sf"/>
</dbReference>
<dbReference type="InterPro" id="IPR013325">
    <property type="entry name" value="RNA_pol_sigma_r2"/>
</dbReference>
<keyword evidence="8" id="KW-1185">Reference proteome</keyword>
<feature type="domain" description="RNA polymerase sigma-70 region 2" evidence="5">
    <location>
        <begin position="24"/>
        <end position="77"/>
    </location>
</feature>
<reference evidence="7 8" key="1">
    <citation type="submission" date="2021-02" db="EMBL/GenBank/DDBJ databases">
        <title>Brevundimonas sp. CS1 genome sequence.</title>
        <authorList>
            <person name="Lee K."/>
            <person name="Choi Y.-J."/>
            <person name="Son H.-R."/>
        </authorList>
    </citation>
    <scope>NUCLEOTIDE SEQUENCE [LARGE SCALE GENOMIC DNA]</scope>
    <source>
        <strain evidence="7 8">CS1</strain>
    </source>
</reference>
<dbReference type="RefSeq" id="WP_205682274.1">
    <property type="nucleotide sequence ID" value="NZ_CP070968.1"/>
</dbReference>
<keyword evidence="3" id="KW-0731">Sigma factor</keyword>
<gene>
    <name evidence="7" type="ORF">JX001_03220</name>
</gene>
<keyword evidence="2" id="KW-0805">Transcription regulation</keyword>
<accession>A0ABX7LPT1</accession>
<evidence type="ECO:0000313" key="7">
    <source>
        <dbReference type="EMBL" id="QSF54841.1"/>
    </source>
</evidence>
<dbReference type="SUPFAM" id="SSF88659">
    <property type="entry name" value="Sigma3 and sigma4 domains of RNA polymerase sigma factors"/>
    <property type="match status" value="1"/>
</dbReference>
<keyword evidence="4" id="KW-0804">Transcription</keyword>
<dbReference type="InterPro" id="IPR007627">
    <property type="entry name" value="RNA_pol_sigma70_r2"/>
</dbReference>
<evidence type="ECO:0000259" key="5">
    <source>
        <dbReference type="Pfam" id="PF04542"/>
    </source>
</evidence>
<dbReference type="InterPro" id="IPR013249">
    <property type="entry name" value="RNA_pol_sigma70_r4_t2"/>
</dbReference>
<dbReference type="EMBL" id="CP070968">
    <property type="protein sequence ID" value="QSF54841.1"/>
    <property type="molecule type" value="Genomic_DNA"/>
</dbReference>
<dbReference type="Proteomes" id="UP000662957">
    <property type="component" value="Chromosome"/>
</dbReference>
<name>A0ABX7LPT1_9CAUL</name>
<evidence type="ECO:0000259" key="6">
    <source>
        <dbReference type="Pfam" id="PF08281"/>
    </source>
</evidence>
<dbReference type="InterPro" id="IPR013324">
    <property type="entry name" value="RNA_pol_sigma_r3/r4-like"/>
</dbReference>
<dbReference type="Pfam" id="PF08281">
    <property type="entry name" value="Sigma70_r4_2"/>
    <property type="match status" value="1"/>
</dbReference>
<proteinExistence type="inferred from homology"/>
<protein>
    <submittedName>
        <fullName evidence="7">RNA polymerase sigma factor</fullName>
    </submittedName>
</protein>
<feature type="domain" description="RNA polymerase sigma factor 70 region 4 type 2" evidence="6">
    <location>
        <begin position="113"/>
        <end position="164"/>
    </location>
</feature>
<evidence type="ECO:0000256" key="3">
    <source>
        <dbReference type="ARBA" id="ARBA00023082"/>
    </source>
</evidence>
<dbReference type="Gene3D" id="1.10.10.10">
    <property type="entry name" value="Winged helix-like DNA-binding domain superfamily/Winged helix DNA-binding domain"/>
    <property type="match status" value="1"/>
</dbReference>
<evidence type="ECO:0000256" key="2">
    <source>
        <dbReference type="ARBA" id="ARBA00023015"/>
    </source>
</evidence>
<dbReference type="Pfam" id="PF04542">
    <property type="entry name" value="Sigma70_r2"/>
    <property type="match status" value="1"/>
</dbReference>
<evidence type="ECO:0000256" key="1">
    <source>
        <dbReference type="ARBA" id="ARBA00010641"/>
    </source>
</evidence>
<dbReference type="InterPro" id="IPR014284">
    <property type="entry name" value="RNA_pol_sigma-70_dom"/>
</dbReference>